<feature type="compositionally biased region" description="Acidic residues" evidence="3">
    <location>
        <begin position="29"/>
        <end position="69"/>
    </location>
</feature>
<dbReference type="PANTHER" id="PTHR36507:SF1">
    <property type="entry name" value="BLL1555 PROTEIN"/>
    <property type="match status" value="1"/>
</dbReference>
<evidence type="ECO:0000256" key="1">
    <source>
        <dbReference type="ARBA" id="ARBA00022723"/>
    </source>
</evidence>
<accession>A0ABW3LE68</accession>
<dbReference type="Gene3D" id="2.60.40.420">
    <property type="entry name" value="Cupredoxins - blue copper proteins"/>
    <property type="match status" value="2"/>
</dbReference>
<feature type="domain" description="Blue (type 1) copper" evidence="5">
    <location>
        <begin position="66"/>
        <end position="118"/>
    </location>
</feature>
<feature type="signal peptide" evidence="4">
    <location>
        <begin position="1"/>
        <end position="20"/>
    </location>
</feature>
<evidence type="ECO:0000256" key="4">
    <source>
        <dbReference type="SAM" id="SignalP"/>
    </source>
</evidence>
<dbReference type="InterPro" id="IPR052721">
    <property type="entry name" value="ET_Amicyanin"/>
</dbReference>
<name>A0ABW3LE68_9BACL</name>
<gene>
    <name evidence="6" type="ORF">ACFQ1X_14675</name>
</gene>
<reference evidence="7" key="1">
    <citation type="journal article" date="2019" name="Int. J. Syst. Evol. Microbiol.">
        <title>The Global Catalogue of Microorganisms (GCM) 10K type strain sequencing project: providing services to taxonomists for standard genome sequencing and annotation.</title>
        <authorList>
            <consortium name="The Broad Institute Genomics Platform"/>
            <consortium name="The Broad Institute Genome Sequencing Center for Infectious Disease"/>
            <person name="Wu L."/>
            <person name="Ma J."/>
        </authorList>
    </citation>
    <scope>NUCLEOTIDE SEQUENCE [LARGE SCALE GENOMIC DNA]</scope>
    <source>
        <strain evidence="7">CCUG 56756</strain>
    </source>
</reference>
<dbReference type="RefSeq" id="WP_144838644.1">
    <property type="nucleotide sequence ID" value="NZ_JBHTKI010000022.1"/>
</dbReference>
<dbReference type="Pfam" id="PF00127">
    <property type="entry name" value="Copper-bind"/>
    <property type="match status" value="1"/>
</dbReference>
<feature type="region of interest" description="Disordered" evidence="3">
    <location>
        <begin position="20"/>
        <end position="85"/>
    </location>
</feature>
<dbReference type="PROSITE" id="PS51257">
    <property type="entry name" value="PROKAR_LIPOPROTEIN"/>
    <property type="match status" value="1"/>
</dbReference>
<dbReference type="PANTHER" id="PTHR36507">
    <property type="entry name" value="BLL1555 PROTEIN"/>
    <property type="match status" value="1"/>
</dbReference>
<evidence type="ECO:0000313" key="6">
    <source>
        <dbReference type="EMBL" id="MFD1032680.1"/>
    </source>
</evidence>
<keyword evidence="4" id="KW-0732">Signal</keyword>
<evidence type="ECO:0000256" key="2">
    <source>
        <dbReference type="ARBA" id="ARBA00023008"/>
    </source>
</evidence>
<evidence type="ECO:0000313" key="7">
    <source>
        <dbReference type="Proteomes" id="UP001597109"/>
    </source>
</evidence>
<evidence type="ECO:0000256" key="3">
    <source>
        <dbReference type="SAM" id="MobiDB-lite"/>
    </source>
</evidence>
<keyword evidence="7" id="KW-1185">Reference proteome</keyword>
<keyword evidence="2" id="KW-0186">Copper</keyword>
<organism evidence="6 7">
    <name type="scientific">Metaplanococcus flavidus</name>
    <dbReference type="NCBI Taxonomy" id="569883"/>
    <lineage>
        <taxon>Bacteria</taxon>
        <taxon>Bacillati</taxon>
        <taxon>Bacillota</taxon>
        <taxon>Bacilli</taxon>
        <taxon>Bacillales</taxon>
        <taxon>Caryophanaceae</taxon>
        <taxon>Metaplanococcus</taxon>
    </lineage>
</organism>
<feature type="chain" id="PRO_5045929283" evidence="4">
    <location>
        <begin position="21"/>
        <end position="164"/>
    </location>
</feature>
<proteinExistence type="predicted"/>
<evidence type="ECO:0000259" key="5">
    <source>
        <dbReference type="Pfam" id="PF00127"/>
    </source>
</evidence>
<sequence>MNKKAGLLLAGAALILAACGDDGTQPSEEQNDTVEETEVVEPEENTEEEASEESAEETEEAEETTEVQDAEQVPEAMNGEASELLSKGEKTSFVFNEIGEFSIFCEPHPVMKMTVVVEEGAELSGEVDLDIADYEFSEETIVVAPGTVITWTNQDLAQHNVAFK</sequence>
<comment type="caution">
    <text evidence="6">The sequence shown here is derived from an EMBL/GenBank/DDBJ whole genome shotgun (WGS) entry which is preliminary data.</text>
</comment>
<dbReference type="SUPFAM" id="SSF49503">
    <property type="entry name" value="Cupredoxins"/>
    <property type="match status" value="2"/>
</dbReference>
<protein>
    <submittedName>
        <fullName evidence="6">Plastocyanin/azurin family copper-binding protein</fullName>
    </submittedName>
</protein>
<keyword evidence="1" id="KW-0479">Metal-binding</keyword>
<dbReference type="InterPro" id="IPR008972">
    <property type="entry name" value="Cupredoxin"/>
</dbReference>
<dbReference type="EMBL" id="JBHTKI010000022">
    <property type="protein sequence ID" value="MFD1032680.1"/>
    <property type="molecule type" value="Genomic_DNA"/>
</dbReference>
<dbReference type="Proteomes" id="UP001597109">
    <property type="component" value="Unassembled WGS sequence"/>
</dbReference>
<dbReference type="InterPro" id="IPR000923">
    <property type="entry name" value="BlueCu_1"/>
</dbReference>